<keyword evidence="11" id="KW-1185">Reference proteome</keyword>
<dbReference type="Gene3D" id="1.20.1250.20">
    <property type="entry name" value="MFS general substrate transporter like domains"/>
    <property type="match status" value="2"/>
</dbReference>
<feature type="transmembrane region" description="Helical" evidence="8">
    <location>
        <begin position="115"/>
        <end position="139"/>
    </location>
</feature>
<dbReference type="PANTHER" id="PTHR43528:SF3">
    <property type="entry name" value="CITRATE-PROTON SYMPORTER"/>
    <property type="match status" value="1"/>
</dbReference>
<dbReference type="InterPro" id="IPR036259">
    <property type="entry name" value="MFS_trans_sf"/>
</dbReference>
<evidence type="ECO:0000259" key="9">
    <source>
        <dbReference type="PROSITE" id="PS50850"/>
    </source>
</evidence>
<gene>
    <name evidence="10" type="ORF">D7S86_09920</name>
</gene>
<feature type="transmembrane region" description="Helical" evidence="8">
    <location>
        <begin position="185"/>
        <end position="204"/>
    </location>
</feature>
<feature type="transmembrane region" description="Helical" evidence="8">
    <location>
        <begin position="85"/>
        <end position="109"/>
    </location>
</feature>
<keyword evidence="3" id="KW-1003">Cell membrane</keyword>
<feature type="domain" description="Major facilitator superfamily (MFS) profile" evidence="9">
    <location>
        <begin position="13"/>
        <end position="415"/>
    </location>
</feature>
<dbReference type="PROSITE" id="PS50850">
    <property type="entry name" value="MFS"/>
    <property type="match status" value="1"/>
</dbReference>
<feature type="transmembrane region" description="Helical" evidence="8">
    <location>
        <begin position="325"/>
        <end position="348"/>
    </location>
</feature>
<comment type="subcellular location">
    <subcellularLocation>
        <location evidence="1">Cell membrane</location>
        <topology evidence="1">Multi-pass membrane protein</topology>
    </subcellularLocation>
</comment>
<dbReference type="Proteomes" id="UP000270342">
    <property type="component" value="Unassembled WGS sequence"/>
</dbReference>
<keyword evidence="6 8" id="KW-1133">Transmembrane helix</keyword>
<keyword evidence="4 8" id="KW-0812">Transmembrane</keyword>
<dbReference type="GO" id="GO:0015293">
    <property type="term" value="F:symporter activity"/>
    <property type="evidence" value="ECO:0007669"/>
    <property type="project" value="UniProtKB-KW"/>
</dbReference>
<evidence type="ECO:0000256" key="8">
    <source>
        <dbReference type="SAM" id="Phobius"/>
    </source>
</evidence>
<evidence type="ECO:0000256" key="4">
    <source>
        <dbReference type="ARBA" id="ARBA00022692"/>
    </source>
</evidence>
<sequence length="417" mass="43798">MPNTRRDDGMSTVIAATSFISCLELFDFTVFALFAGTIGEQFFPSSNPMTSLLLAVGTFGVGFLMRPLGAIWIGRHADRRGRRAALVVTSMLMALSTAAIALCPAYAAIGVAAPIVVVIARLLAGLAAGGEVGAAATYAMDTVPVARRGFAIGWQLAGQGAAALLGACTGLALTHALTPASFASWGWRMPFALGALVAPAGLYVRLRLPETRTHAPRDDEAADRALIRPVALATLMMLWRTIPFYAIVVYMPSYLTRVMHFPERVGFRCAALSALVLVIVAPLSGRLADRLTRRKPLLLATSGLTTLLVYPVFFVIVHARGEGAVLAAVAAISALIGLGASIATVLVLEGMPARARATGFAVSYALGVGIFGGTAQFAATALVRWTGDPMSVAWYVAPACLVSFIACGLFDERRVRA</sequence>
<reference evidence="10 11" key="1">
    <citation type="submission" date="2018-10" db="EMBL/GenBank/DDBJ databases">
        <title>Robbsia sp. DHC34, isolated from soil.</title>
        <authorList>
            <person name="Gao Z.-H."/>
            <person name="Qiu L.-H."/>
        </authorList>
    </citation>
    <scope>NUCLEOTIDE SEQUENCE [LARGE SCALE GENOMIC DNA]</scope>
    <source>
        <strain evidence="10 11">DHC34</strain>
    </source>
</reference>
<evidence type="ECO:0000313" key="11">
    <source>
        <dbReference type="Proteomes" id="UP000270342"/>
    </source>
</evidence>
<name>A0A494Y562_9BURK</name>
<dbReference type="OrthoDB" id="8928856at2"/>
<dbReference type="PANTHER" id="PTHR43528">
    <property type="entry name" value="ALPHA-KETOGLUTARATE PERMEASE"/>
    <property type="match status" value="1"/>
</dbReference>
<dbReference type="InterPro" id="IPR020846">
    <property type="entry name" value="MFS_dom"/>
</dbReference>
<feature type="transmembrane region" description="Helical" evidence="8">
    <location>
        <begin position="225"/>
        <end position="245"/>
    </location>
</feature>
<accession>A0A494Y562</accession>
<feature type="transmembrane region" description="Helical" evidence="8">
    <location>
        <begin position="151"/>
        <end position="173"/>
    </location>
</feature>
<dbReference type="Pfam" id="PF07690">
    <property type="entry name" value="MFS_1"/>
    <property type="match status" value="1"/>
</dbReference>
<evidence type="ECO:0000256" key="7">
    <source>
        <dbReference type="ARBA" id="ARBA00023136"/>
    </source>
</evidence>
<dbReference type="SUPFAM" id="SSF103473">
    <property type="entry name" value="MFS general substrate transporter"/>
    <property type="match status" value="1"/>
</dbReference>
<evidence type="ECO:0000256" key="2">
    <source>
        <dbReference type="ARBA" id="ARBA00022448"/>
    </source>
</evidence>
<evidence type="ECO:0000256" key="5">
    <source>
        <dbReference type="ARBA" id="ARBA00022847"/>
    </source>
</evidence>
<evidence type="ECO:0000256" key="3">
    <source>
        <dbReference type="ARBA" id="ARBA00022475"/>
    </source>
</evidence>
<proteinExistence type="predicted"/>
<feature type="transmembrane region" description="Helical" evidence="8">
    <location>
        <begin position="51"/>
        <end position="73"/>
    </location>
</feature>
<feature type="transmembrane region" description="Helical" evidence="8">
    <location>
        <begin position="360"/>
        <end position="386"/>
    </location>
</feature>
<keyword evidence="5" id="KW-0769">Symport</keyword>
<keyword evidence="2" id="KW-0813">Transport</keyword>
<feature type="transmembrane region" description="Helical" evidence="8">
    <location>
        <begin position="265"/>
        <end position="285"/>
    </location>
</feature>
<evidence type="ECO:0000256" key="6">
    <source>
        <dbReference type="ARBA" id="ARBA00022989"/>
    </source>
</evidence>
<dbReference type="InterPro" id="IPR051084">
    <property type="entry name" value="H+-coupled_symporters"/>
</dbReference>
<feature type="transmembrane region" description="Helical" evidence="8">
    <location>
        <begin position="297"/>
        <end position="319"/>
    </location>
</feature>
<organism evidence="10 11">
    <name type="scientific">Pararobbsia silviterrae</name>
    <dbReference type="NCBI Taxonomy" id="1792498"/>
    <lineage>
        <taxon>Bacteria</taxon>
        <taxon>Pseudomonadati</taxon>
        <taxon>Pseudomonadota</taxon>
        <taxon>Betaproteobacteria</taxon>
        <taxon>Burkholderiales</taxon>
        <taxon>Burkholderiaceae</taxon>
        <taxon>Pararobbsia</taxon>
    </lineage>
</organism>
<feature type="transmembrane region" description="Helical" evidence="8">
    <location>
        <begin position="392"/>
        <end position="410"/>
    </location>
</feature>
<dbReference type="AlphaFoldDB" id="A0A494Y562"/>
<evidence type="ECO:0000256" key="1">
    <source>
        <dbReference type="ARBA" id="ARBA00004651"/>
    </source>
</evidence>
<protein>
    <submittedName>
        <fullName evidence="10">MFS transporter</fullName>
    </submittedName>
</protein>
<keyword evidence="7 8" id="KW-0472">Membrane</keyword>
<dbReference type="PROSITE" id="PS51257">
    <property type="entry name" value="PROKAR_LIPOPROTEIN"/>
    <property type="match status" value="1"/>
</dbReference>
<evidence type="ECO:0000313" key="10">
    <source>
        <dbReference type="EMBL" id="RKP56653.1"/>
    </source>
</evidence>
<dbReference type="EMBL" id="RBZU01000003">
    <property type="protein sequence ID" value="RKP56653.1"/>
    <property type="molecule type" value="Genomic_DNA"/>
</dbReference>
<feature type="transmembrane region" description="Helical" evidence="8">
    <location>
        <begin position="12"/>
        <end position="39"/>
    </location>
</feature>
<dbReference type="GO" id="GO:0005886">
    <property type="term" value="C:plasma membrane"/>
    <property type="evidence" value="ECO:0007669"/>
    <property type="project" value="UniProtKB-SubCell"/>
</dbReference>
<comment type="caution">
    <text evidence="10">The sequence shown here is derived from an EMBL/GenBank/DDBJ whole genome shotgun (WGS) entry which is preliminary data.</text>
</comment>
<dbReference type="InterPro" id="IPR011701">
    <property type="entry name" value="MFS"/>
</dbReference>